<dbReference type="PROSITE" id="PS50114">
    <property type="entry name" value="GATA_ZN_FINGER_2"/>
    <property type="match status" value="1"/>
</dbReference>
<keyword evidence="4" id="KW-0805">Transcription regulation</keyword>
<dbReference type="PANTHER" id="PTHR47172">
    <property type="entry name" value="OS01G0976800 PROTEIN"/>
    <property type="match status" value="1"/>
</dbReference>
<evidence type="ECO:0000313" key="10">
    <source>
        <dbReference type="Proteomes" id="UP000030106"/>
    </source>
</evidence>
<keyword evidence="3" id="KW-0862">Zinc</keyword>
<dbReference type="Gene3D" id="3.30.50.10">
    <property type="entry name" value="Erythroid Transcription Factor GATA-1, subunit A"/>
    <property type="match status" value="1"/>
</dbReference>
<evidence type="ECO:0000256" key="4">
    <source>
        <dbReference type="ARBA" id="ARBA00023015"/>
    </source>
</evidence>
<organism evidence="9 10">
    <name type="scientific">Beauveria bassiana D1-5</name>
    <dbReference type="NCBI Taxonomy" id="1245745"/>
    <lineage>
        <taxon>Eukaryota</taxon>
        <taxon>Fungi</taxon>
        <taxon>Dikarya</taxon>
        <taxon>Ascomycota</taxon>
        <taxon>Pezizomycotina</taxon>
        <taxon>Sordariomycetes</taxon>
        <taxon>Hypocreomycetidae</taxon>
        <taxon>Hypocreales</taxon>
        <taxon>Cordycipitaceae</taxon>
        <taxon>Beauveria</taxon>
    </lineage>
</organism>
<dbReference type="PROSITE" id="PS00344">
    <property type="entry name" value="GATA_ZN_FINGER_1"/>
    <property type="match status" value="1"/>
</dbReference>
<dbReference type="GO" id="GO:0006355">
    <property type="term" value="P:regulation of DNA-templated transcription"/>
    <property type="evidence" value="ECO:0007669"/>
    <property type="project" value="InterPro"/>
</dbReference>
<dbReference type="InterPro" id="IPR000679">
    <property type="entry name" value="Znf_GATA"/>
</dbReference>
<sequence length="564" mass="62486">MKHTFGRVPWYLGQPPPPSPPTSFFSCAAAPAGERSTREQRELGSDANADVRRGHERAEGKRAQRNVYRWVDKRGTDVTGYNQKAAALANSHPPVDLNFTPPPSHWALAEVSLPHPNLVSTDSFDSIEPCCQVRLYRRPKNAPDPLPFRTPHRPAMAAASVLTPSAHYQPSSFASSTYTPLMSGSSPTTSMITSAEPRRPTDDHASEAPPRQSLPSISEVISGARPGQYAPHHSSMPPQPSSGGLPSPFAPPSRQYTDSDKHSRSPQPLHPASFPSRQDTIPAFADSPRPPFNGRAGLPPVTDRRPTPPGKPDGPGHGPVHHDHRAVSGGYPQPPAPTSHPFQPSHLPPGQMPLPVYPISPRHEHYDAPRPQTHGEPGPYSRSRYEATPRHYENWTYHESFSRIGSNSRTLFNFAEAYGRAAQEQQGGQSSVERLPSEREVNEMLANADYIKRSLEQVRDIVQHTERAREGAKVKSAYEESHDASMYNDGMKPHYPVNEVKKRRGRAAPPGRCHSCNRIDTPEWRRGPDGARTLCNACGLHYAKLERKRQLEARSLRPKTEERN</sequence>
<evidence type="ECO:0000256" key="6">
    <source>
        <dbReference type="PROSITE-ProRule" id="PRU00094"/>
    </source>
</evidence>
<feature type="compositionally biased region" description="Low complexity" evidence="7">
    <location>
        <begin position="231"/>
        <end position="247"/>
    </location>
</feature>
<dbReference type="SUPFAM" id="SSF57716">
    <property type="entry name" value="Glucocorticoid receptor-like (DNA-binding domain)"/>
    <property type="match status" value="1"/>
</dbReference>
<gene>
    <name evidence="9" type="ORF">BBAD15_g2725</name>
</gene>
<feature type="region of interest" description="Disordered" evidence="7">
    <location>
        <begin position="1"/>
        <end position="62"/>
    </location>
</feature>
<dbReference type="HOGENOM" id="CLU_029475_0_0_1"/>
<name>A0A0A2WEE7_BEABA</name>
<dbReference type="OrthoDB" id="2162994at2759"/>
<keyword evidence="1" id="KW-0479">Metal-binding</keyword>
<evidence type="ECO:0000256" key="5">
    <source>
        <dbReference type="ARBA" id="ARBA00023163"/>
    </source>
</evidence>
<evidence type="ECO:0000256" key="2">
    <source>
        <dbReference type="ARBA" id="ARBA00022771"/>
    </source>
</evidence>
<dbReference type="PROSITE" id="PS51257">
    <property type="entry name" value="PROKAR_LIPOPROTEIN"/>
    <property type="match status" value="1"/>
</dbReference>
<feature type="compositionally biased region" description="Basic and acidic residues" evidence="7">
    <location>
        <begin position="35"/>
        <end position="62"/>
    </location>
</feature>
<dbReference type="AlphaFoldDB" id="A0A0A2WEE7"/>
<accession>A0A0A2WEE7</accession>
<evidence type="ECO:0000256" key="3">
    <source>
        <dbReference type="ARBA" id="ARBA00022833"/>
    </source>
</evidence>
<dbReference type="InterPro" id="IPR013088">
    <property type="entry name" value="Znf_NHR/GATA"/>
</dbReference>
<evidence type="ECO:0000256" key="1">
    <source>
        <dbReference type="ARBA" id="ARBA00022723"/>
    </source>
</evidence>
<dbReference type="CDD" id="cd00202">
    <property type="entry name" value="ZnF_GATA"/>
    <property type="match status" value="1"/>
</dbReference>
<comment type="caution">
    <text evidence="9">The sequence shown here is derived from an EMBL/GenBank/DDBJ whole genome shotgun (WGS) entry which is preliminary data.</text>
</comment>
<keyword evidence="5" id="KW-0804">Transcription</keyword>
<dbReference type="Pfam" id="PF00320">
    <property type="entry name" value="GATA"/>
    <property type="match status" value="1"/>
</dbReference>
<feature type="domain" description="GATA-type" evidence="8">
    <location>
        <begin position="512"/>
        <end position="563"/>
    </location>
</feature>
<dbReference type="STRING" id="1245745.A0A0A2WEE7"/>
<dbReference type="GO" id="GO:0008270">
    <property type="term" value="F:zinc ion binding"/>
    <property type="evidence" value="ECO:0007669"/>
    <property type="project" value="UniProtKB-KW"/>
</dbReference>
<evidence type="ECO:0000256" key="7">
    <source>
        <dbReference type="SAM" id="MobiDB-lite"/>
    </source>
</evidence>
<dbReference type="EMBL" id="ANFO01000205">
    <property type="protein sequence ID" value="KGQ11539.1"/>
    <property type="molecule type" value="Genomic_DNA"/>
</dbReference>
<feature type="region of interest" description="Disordered" evidence="7">
    <location>
        <begin position="168"/>
        <end position="384"/>
    </location>
</feature>
<dbReference type="PANTHER" id="PTHR47172:SF24">
    <property type="entry name" value="GATA ZINC FINGER DOMAIN-CONTAINING PROTEIN 14-RELATED"/>
    <property type="match status" value="1"/>
</dbReference>
<feature type="compositionally biased region" description="Pro residues" evidence="7">
    <location>
        <begin position="346"/>
        <end position="358"/>
    </location>
</feature>
<proteinExistence type="predicted"/>
<protein>
    <submittedName>
        <fullName evidence="9">GATA zinc finger domain-containing protein 10</fullName>
    </submittedName>
</protein>
<evidence type="ECO:0000313" key="9">
    <source>
        <dbReference type="EMBL" id="KGQ11539.1"/>
    </source>
</evidence>
<feature type="compositionally biased region" description="Basic and acidic residues" evidence="7">
    <location>
        <begin position="196"/>
        <end position="206"/>
    </location>
</feature>
<feature type="compositionally biased region" description="Low complexity" evidence="7">
    <location>
        <begin position="22"/>
        <end position="32"/>
    </location>
</feature>
<evidence type="ECO:0000259" key="8">
    <source>
        <dbReference type="PROSITE" id="PS50114"/>
    </source>
</evidence>
<reference evidence="9 10" key="1">
    <citation type="submission" date="2012-10" db="EMBL/GenBank/DDBJ databases">
        <title>Genome sequencing and analysis of entomopathogenic fungi Beauveria bassiana D1-5.</title>
        <authorList>
            <person name="Li Q."/>
            <person name="Wang L."/>
            <person name="Zhang Z."/>
            <person name="Wang Q."/>
            <person name="Ren J."/>
            <person name="Wang M."/>
            <person name="Xu W."/>
            <person name="Wang J."/>
            <person name="Lu Y."/>
            <person name="Du Q."/>
            <person name="Sun Z."/>
        </authorList>
    </citation>
    <scope>NUCLEOTIDE SEQUENCE [LARGE SCALE GENOMIC DNA]</scope>
    <source>
        <strain evidence="9 10">D1-5</strain>
    </source>
</reference>
<dbReference type="GO" id="GO:0043565">
    <property type="term" value="F:sequence-specific DNA binding"/>
    <property type="evidence" value="ECO:0007669"/>
    <property type="project" value="InterPro"/>
</dbReference>
<keyword evidence="2 6" id="KW-0863">Zinc-finger</keyword>
<dbReference type="eggNOG" id="KOG1601">
    <property type="taxonomic scope" value="Eukaryota"/>
</dbReference>
<dbReference type="SMART" id="SM00401">
    <property type="entry name" value="ZnF_GATA"/>
    <property type="match status" value="1"/>
</dbReference>
<feature type="compositionally biased region" description="Polar residues" evidence="7">
    <location>
        <begin position="168"/>
        <end position="193"/>
    </location>
</feature>
<dbReference type="Proteomes" id="UP000030106">
    <property type="component" value="Unassembled WGS sequence"/>
</dbReference>